<feature type="domain" description="Ice-binding protein C-terminal" evidence="3">
    <location>
        <begin position="258"/>
        <end position="283"/>
    </location>
</feature>
<reference evidence="4 5" key="1">
    <citation type="submission" date="2021-08" db="EMBL/GenBank/DDBJ databases">
        <authorList>
            <person name="Zhang D."/>
            <person name="Zhang A."/>
            <person name="Wang L."/>
        </authorList>
    </citation>
    <scope>NUCLEOTIDE SEQUENCE [LARGE SCALE GENOMIC DNA]</scope>
    <source>
        <strain evidence="4 5">WL0086</strain>
    </source>
</reference>
<feature type="transmembrane region" description="Helical" evidence="2">
    <location>
        <begin position="263"/>
        <end position="280"/>
    </location>
</feature>
<keyword evidence="2" id="KW-0812">Transmembrane</keyword>
<evidence type="ECO:0000313" key="5">
    <source>
        <dbReference type="Proteomes" id="UP000738431"/>
    </source>
</evidence>
<keyword evidence="2" id="KW-1133">Transmembrane helix</keyword>
<accession>A0ABZ1C9Q5</accession>
<dbReference type="InterPro" id="IPR013424">
    <property type="entry name" value="Ice-binding_C"/>
</dbReference>
<keyword evidence="5" id="KW-1185">Reference proteome</keyword>
<reference evidence="4 5" key="2">
    <citation type="submission" date="2023-12" db="EMBL/GenBank/DDBJ databases">
        <title>Description of an unclassified Opitutus bacterium of Verrucomicrobiota.</title>
        <authorList>
            <person name="Zhang D.-F."/>
        </authorList>
    </citation>
    <scope>NUCLEOTIDE SEQUENCE [LARGE SCALE GENOMIC DNA]</scope>
    <source>
        <strain evidence="4 5">WL0086</strain>
    </source>
</reference>
<dbReference type="NCBIfam" id="TIGR02595">
    <property type="entry name" value="PEP_CTERM"/>
    <property type="match status" value="1"/>
</dbReference>
<organism evidence="4 5">
    <name type="scientific">Actomonas aquatica</name>
    <dbReference type="NCBI Taxonomy" id="2866162"/>
    <lineage>
        <taxon>Bacteria</taxon>
        <taxon>Pseudomonadati</taxon>
        <taxon>Verrucomicrobiota</taxon>
        <taxon>Opitutia</taxon>
        <taxon>Opitutales</taxon>
        <taxon>Opitutaceae</taxon>
        <taxon>Actomonas</taxon>
    </lineage>
</organism>
<gene>
    <name evidence="4" type="ORF">K1X11_003335</name>
</gene>
<name>A0ABZ1C9Q5_9BACT</name>
<proteinExistence type="predicted"/>
<sequence length="295" mass="31033">MLHAQVTVSDATGWSGWKAASTGNTIADPLGDQQTGQSSDDFVGGDDGSGTIFYGMAQKTGTLAGHGSDEYIMFRARMDGYDVDNKFGGNGGRFSLGMDLDNSGSIDLIMMMAEGSGNVGNRSRTITFGTPGSGANDAPSTTSWTFQTQTPIDLVVGDTYSLIQASDGSAFNGTPDAWVNFAISFTDFTAAIQTYAKGSFSTFTFDANSEVSYIAYTSTQDNAINQDLFGANKADISSGMTFADLGTLTPSITAAGTPVPEPATYAQIGGFMLVAGALFWRRRRQRLRASLPVQA</sequence>
<dbReference type="EMBL" id="CP139781">
    <property type="protein sequence ID" value="WRQ88422.1"/>
    <property type="molecule type" value="Genomic_DNA"/>
</dbReference>
<evidence type="ECO:0000259" key="3">
    <source>
        <dbReference type="Pfam" id="PF07589"/>
    </source>
</evidence>
<evidence type="ECO:0000256" key="1">
    <source>
        <dbReference type="SAM" id="MobiDB-lite"/>
    </source>
</evidence>
<dbReference type="Proteomes" id="UP000738431">
    <property type="component" value="Chromosome"/>
</dbReference>
<dbReference type="Pfam" id="PF07589">
    <property type="entry name" value="PEP-CTERM"/>
    <property type="match status" value="1"/>
</dbReference>
<keyword evidence="2" id="KW-0472">Membrane</keyword>
<evidence type="ECO:0000313" key="4">
    <source>
        <dbReference type="EMBL" id="WRQ88422.1"/>
    </source>
</evidence>
<evidence type="ECO:0000256" key="2">
    <source>
        <dbReference type="SAM" id="Phobius"/>
    </source>
</evidence>
<feature type="region of interest" description="Disordered" evidence="1">
    <location>
        <begin position="25"/>
        <end position="44"/>
    </location>
</feature>
<dbReference type="RefSeq" id="WP_225919638.1">
    <property type="nucleotide sequence ID" value="NZ_CP139781.1"/>
</dbReference>
<protein>
    <submittedName>
        <fullName evidence="4">PEP-CTERM sorting domain-containing protein</fullName>
    </submittedName>
</protein>